<dbReference type="Gene3D" id="1.20.1250.20">
    <property type="entry name" value="MFS general substrate transporter like domains"/>
    <property type="match status" value="2"/>
</dbReference>
<keyword evidence="6 7" id="KW-0472">Membrane</keyword>
<feature type="transmembrane region" description="Helical" evidence="7">
    <location>
        <begin position="281"/>
        <end position="300"/>
    </location>
</feature>
<dbReference type="InterPro" id="IPR050171">
    <property type="entry name" value="MFS_Transporters"/>
</dbReference>
<dbReference type="Pfam" id="PF07690">
    <property type="entry name" value="MFS_1"/>
    <property type="match status" value="1"/>
</dbReference>
<dbReference type="PANTHER" id="PTHR23517:SF3">
    <property type="entry name" value="INTEGRAL MEMBRANE TRANSPORT PROTEIN"/>
    <property type="match status" value="1"/>
</dbReference>
<protein>
    <submittedName>
        <fullName evidence="9">MFS transporter</fullName>
    </submittedName>
</protein>
<feature type="transmembrane region" description="Helical" evidence="7">
    <location>
        <begin position="74"/>
        <end position="94"/>
    </location>
</feature>
<feature type="transmembrane region" description="Helical" evidence="7">
    <location>
        <begin position="44"/>
        <end position="62"/>
    </location>
</feature>
<evidence type="ECO:0000256" key="1">
    <source>
        <dbReference type="ARBA" id="ARBA00004651"/>
    </source>
</evidence>
<keyword evidence="2" id="KW-0813">Transport</keyword>
<comment type="subcellular location">
    <subcellularLocation>
        <location evidence="1">Cell membrane</location>
        <topology evidence="1">Multi-pass membrane protein</topology>
    </subcellularLocation>
</comment>
<dbReference type="GO" id="GO:0005886">
    <property type="term" value="C:plasma membrane"/>
    <property type="evidence" value="ECO:0007669"/>
    <property type="project" value="UniProtKB-SubCell"/>
</dbReference>
<comment type="caution">
    <text evidence="9">The sequence shown here is derived from an EMBL/GenBank/DDBJ whole genome shotgun (WGS) entry which is preliminary data.</text>
</comment>
<feature type="transmembrane region" description="Helical" evidence="7">
    <location>
        <begin position="344"/>
        <end position="365"/>
    </location>
</feature>
<feature type="transmembrane region" description="Helical" evidence="7">
    <location>
        <begin position="100"/>
        <end position="125"/>
    </location>
</feature>
<evidence type="ECO:0000256" key="3">
    <source>
        <dbReference type="ARBA" id="ARBA00022475"/>
    </source>
</evidence>
<reference evidence="9 10" key="1">
    <citation type="submission" date="2015-12" db="EMBL/GenBank/DDBJ databases">
        <title>Haloprofundus marisrubri gen. nov., sp. nov., an extremely halophilic archaeon isolated from the Discovery deep brine-seawater interface in the Red Sea.</title>
        <authorList>
            <person name="Zhang G."/>
            <person name="Stingl U."/>
            <person name="Rashid M."/>
        </authorList>
    </citation>
    <scope>NUCLEOTIDE SEQUENCE [LARGE SCALE GENOMIC DNA]</scope>
    <source>
        <strain evidence="9 10">SB9</strain>
    </source>
</reference>
<dbReference type="InterPro" id="IPR020846">
    <property type="entry name" value="MFS_dom"/>
</dbReference>
<feature type="transmembrane region" description="Helical" evidence="7">
    <location>
        <begin position="249"/>
        <end position="269"/>
    </location>
</feature>
<sequence length="409" mass="41140">MVGRLRSLARFDALVLTALLWFLAKFLRYAFPPLFGTLQAEYGVSNAVVGSAFTALMLVYALMQFPSGALADRVGAVTVITVGAVVAAAGALALVPSVPFALVVAAMLLVGIGTGVHKTVAVRLLSQVYPAQTGRALGALDTLGAFGGVAAPAAVVALSTGPYTDWHAVFLLGGGVGIALAAAFAFRVPKRVPDSRNVAADGSAGVREYAALFRRPRFAVFVLVTICFSFAYNGAVAFLPLYLEESGGLSTVAASGIYSALFVVSLVQLLTGEASDRVGRLSIIGFTLGLAAVALVALVVVGEANVLVLGAVVAAFGLGSHGFRPVRGAYLVSVIPDTVAGGGLGAVRTLLMGAGALAPAAVGILSDVADFRVAFSVLAASMAAAAALTGVLVVIGDDADSDASGGRPS</sequence>
<dbReference type="RefSeq" id="WP_058583295.1">
    <property type="nucleotide sequence ID" value="NZ_LOPU01000037.1"/>
</dbReference>
<dbReference type="EMBL" id="LOPU01000037">
    <property type="protein sequence ID" value="KTG07867.1"/>
    <property type="molecule type" value="Genomic_DNA"/>
</dbReference>
<keyword evidence="3" id="KW-1003">Cell membrane</keyword>
<dbReference type="InterPro" id="IPR011701">
    <property type="entry name" value="MFS"/>
</dbReference>
<evidence type="ECO:0000256" key="2">
    <source>
        <dbReference type="ARBA" id="ARBA00022448"/>
    </source>
</evidence>
<evidence type="ECO:0000256" key="4">
    <source>
        <dbReference type="ARBA" id="ARBA00022692"/>
    </source>
</evidence>
<dbReference type="AlphaFoldDB" id="A0A0W1R3W4"/>
<proteinExistence type="predicted"/>
<evidence type="ECO:0000259" key="8">
    <source>
        <dbReference type="PROSITE" id="PS50850"/>
    </source>
</evidence>
<organism evidence="9 10">
    <name type="scientific">Haloprofundus marisrubri</name>
    <dbReference type="NCBI Taxonomy" id="1514971"/>
    <lineage>
        <taxon>Archaea</taxon>
        <taxon>Methanobacteriati</taxon>
        <taxon>Methanobacteriota</taxon>
        <taxon>Stenosarchaea group</taxon>
        <taxon>Halobacteria</taxon>
        <taxon>Halobacteriales</taxon>
        <taxon>Haloferacaceae</taxon>
        <taxon>Haloprofundus</taxon>
    </lineage>
</organism>
<dbReference type="STRING" id="1514971.AUR64_01125"/>
<evidence type="ECO:0000313" key="10">
    <source>
        <dbReference type="Proteomes" id="UP000054387"/>
    </source>
</evidence>
<feature type="transmembrane region" description="Helical" evidence="7">
    <location>
        <begin position="371"/>
        <end position="395"/>
    </location>
</feature>
<keyword evidence="5 7" id="KW-1133">Transmembrane helix</keyword>
<dbReference type="PANTHER" id="PTHR23517">
    <property type="entry name" value="RESISTANCE PROTEIN MDTM, PUTATIVE-RELATED-RELATED"/>
    <property type="match status" value="1"/>
</dbReference>
<dbReference type="SUPFAM" id="SSF103473">
    <property type="entry name" value="MFS general substrate transporter"/>
    <property type="match status" value="1"/>
</dbReference>
<keyword evidence="10" id="KW-1185">Reference proteome</keyword>
<evidence type="ECO:0000256" key="5">
    <source>
        <dbReference type="ARBA" id="ARBA00022989"/>
    </source>
</evidence>
<dbReference type="Proteomes" id="UP000054387">
    <property type="component" value="Unassembled WGS sequence"/>
</dbReference>
<dbReference type="OrthoDB" id="204820at2157"/>
<dbReference type="InterPro" id="IPR036259">
    <property type="entry name" value="MFS_trans_sf"/>
</dbReference>
<feature type="domain" description="Major facilitator superfamily (MFS) profile" evidence="8">
    <location>
        <begin position="13"/>
        <end position="397"/>
    </location>
</feature>
<feature type="transmembrane region" description="Helical" evidence="7">
    <location>
        <begin position="137"/>
        <end position="160"/>
    </location>
</feature>
<evidence type="ECO:0000256" key="7">
    <source>
        <dbReference type="SAM" id="Phobius"/>
    </source>
</evidence>
<evidence type="ECO:0000256" key="6">
    <source>
        <dbReference type="ARBA" id="ARBA00023136"/>
    </source>
</evidence>
<feature type="transmembrane region" description="Helical" evidence="7">
    <location>
        <begin position="166"/>
        <end position="186"/>
    </location>
</feature>
<dbReference type="PROSITE" id="PS50850">
    <property type="entry name" value="MFS"/>
    <property type="match status" value="1"/>
</dbReference>
<name>A0A0W1R3W4_9EURY</name>
<accession>A0A0W1R3W4</accession>
<gene>
    <name evidence="9" type="ORF">AUR64_01125</name>
</gene>
<dbReference type="GO" id="GO:0022857">
    <property type="term" value="F:transmembrane transporter activity"/>
    <property type="evidence" value="ECO:0007669"/>
    <property type="project" value="InterPro"/>
</dbReference>
<feature type="transmembrane region" description="Helical" evidence="7">
    <location>
        <begin position="218"/>
        <end position="243"/>
    </location>
</feature>
<evidence type="ECO:0000313" key="9">
    <source>
        <dbReference type="EMBL" id="KTG07867.1"/>
    </source>
</evidence>
<keyword evidence="4 7" id="KW-0812">Transmembrane</keyword>